<name>A0A1J4L4E1_9EUKA</name>
<feature type="transmembrane region" description="Helical" evidence="2">
    <location>
        <begin position="1025"/>
        <end position="1044"/>
    </location>
</feature>
<sequence>MAQIGFIGLLPSADIWNSYPPIKSFFMYTGICSIPFNSLIYNRIIYILLIYYIVTYLLSLLFRFIFVKKRIYNVPFSTFIFFLRPITDLVLYPISSCYLGSYIIHENEEQNQNGLMIIVSVSLFSFISKLTNFFIGALHFKCGIINPFFRTVSSTTCSQIYIILGIVCFITNASNSVTLNVLVNFIAFMYLFLIQFYLPVWINYQFSYIAQTMTLFASISSIIVYFFNFNPEYPLILWILFCLLIIIYFFVQFINKRHISTLQNQISNIDKTNSFINGKHAAFSLIKIFLHDKLDIYDNVFSFELIRMFPTNYYLNLYFAFWSLLLSDIPVSLESVFQNLFPHRDDNDIELILYRNFLRYIGPIIPHDFNQYFQNAIDLQKKLISLLYSQQMIYEAIYDELTMNIPLYALNHAILFEDTTYSLLKFIQSYPNSPFGQFYIDIYDAFFPNAEVISDLKFWHNIKFDHLQSMLGFIPSLGKIMNKEPKLFKSREPDYSQTPTVVESEEMRQFLTEKKTKTPVSLFPNFYGPNTSSILKMKNIFMYCFLFLFMCYSAFYFMKIDISNLYHLNNVHSTSLFLKSATALTTINSGMNFSLLDEKSKIILIDFVDSIDKLFRFEMIDQRRQSIYSTQYNFNQFINQSADKLKMNMTFYNALLFSLAHAKSLINGTVNQEYNSTANRLLNETMNKELSEFDDVTQIYKTNFYYLMQNSTHDILNSIYNSLFSSSELLYSKGNVQYLFIAVLFVALFLMIKFFSDSFIEGKQKFNIFFQSLNETSKRVLNEMKNDISRFMNIIDIQEHQKHFNKPFSLSPKIILRSYYVILFIFSLFLITLLLIRRCFLLKLKMTHNMNKSVVEASFYASSFVNTYNKMTFLKNTKEENEKYFKDLLSYQSKLTYFEWLEMNMTMLCHFCSQADFYKKFGNRKMPSTYFSLFYKIIELHSIHKHNITNQHRNNQILSEFDTDSNQNFDNESDNQTSTKMGKSTNYQEPMSYYINNIISNDQTYIATFLNYVHGNLITTFHAELILILILIILIILFPIYTLYAAHYMDKPYMILSYILKGIPHSSFSPSALSILVDGKFIPKENIKETDDDIYSNILEQVNEAAIIVDLSFTILQSNKIAQSFYNEETTESIIGRNLFEVLTIEFTDNNKVSLRSILEQYLISHHKSVFVTDLIGKQFILQKYNYKLTILPLTTIDDKTASKLALFFYDKTDIEKFETQIKEEKEKPTTILNGILPKELIDPLFEHKKSLLFYVQTTVFSVVKIESKNQSLYDCIFDIVNVTVSNYSNISYLMNESCSFFFGSGFYIQEIENRIHVNDSLNFCFDLLDRLHSLSNCTIKIGCAFGGPLIAYVVGVHKPTLDICSELLTEAITLEIDGYDDKIHVNSYIVEIIHQENLNFDVIDNNDNTYYVTRKPFLM</sequence>
<feature type="transmembrane region" description="Helical" evidence="2">
    <location>
        <begin position="116"/>
        <end position="140"/>
    </location>
</feature>
<feature type="transmembrane region" description="Helical" evidence="2">
    <location>
        <begin position="208"/>
        <end position="227"/>
    </location>
</feature>
<accession>A0A1J4L4E1</accession>
<gene>
    <name evidence="3" type="ORF">TRFO_12891</name>
</gene>
<dbReference type="Gene3D" id="3.30.450.20">
    <property type="entry name" value="PAS domain"/>
    <property type="match status" value="1"/>
</dbReference>
<dbReference type="EMBL" id="MLAK01000068">
    <property type="protein sequence ID" value="OHT16814.1"/>
    <property type="molecule type" value="Genomic_DNA"/>
</dbReference>
<proteinExistence type="predicted"/>
<reference evidence="3" key="1">
    <citation type="submission" date="2016-10" db="EMBL/GenBank/DDBJ databases">
        <authorList>
            <person name="Benchimol M."/>
            <person name="Almeida L.G."/>
            <person name="Vasconcelos A.T."/>
            <person name="Perreira-Neves A."/>
            <person name="Rosa I.A."/>
            <person name="Tasca T."/>
            <person name="Bogo M.R."/>
            <person name="de Souza W."/>
        </authorList>
    </citation>
    <scope>NUCLEOTIDE SEQUENCE [LARGE SCALE GENOMIC DNA]</scope>
    <source>
        <strain evidence="3">K</strain>
    </source>
</reference>
<feature type="transmembrane region" description="Helical" evidence="2">
    <location>
        <begin position="179"/>
        <end position="201"/>
    </location>
</feature>
<feature type="transmembrane region" description="Helical" evidence="2">
    <location>
        <begin position="152"/>
        <end position="173"/>
    </location>
</feature>
<dbReference type="Proteomes" id="UP000179807">
    <property type="component" value="Unassembled WGS sequence"/>
</dbReference>
<feature type="transmembrane region" description="Helical" evidence="2">
    <location>
        <begin position="233"/>
        <end position="251"/>
    </location>
</feature>
<dbReference type="VEuPathDB" id="TrichDB:TRFO_12891"/>
<feature type="region of interest" description="Disordered" evidence="1">
    <location>
        <begin position="963"/>
        <end position="982"/>
    </location>
</feature>
<dbReference type="GeneID" id="94831613"/>
<feature type="transmembrane region" description="Helical" evidence="2">
    <location>
        <begin position="540"/>
        <end position="558"/>
    </location>
</feature>
<evidence type="ECO:0000313" key="4">
    <source>
        <dbReference type="Proteomes" id="UP000179807"/>
    </source>
</evidence>
<keyword evidence="4" id="KW-1185">Reference proteome</keyword>
<keyword evidence="2" id="KW-0472">Membrane</keyword>
<feature type="transmembrane region" description="Helical" evidence="2">
    <location>
        <begin position="736"/>
        <end position="755"/>
    </location>
</feature>
<evidence type="ECO:0008006" key="5">
    <source>
        <dbReference type="Google" id="ProtNLM"/>
    </source>
</evidence>
<organism evidence="3 4">
    <name type="scientific">Tritrichomonas foetus</name>
    <dbReference type="NCBI Taxonomy" id="1144522"/>
    <lineage>
        <taxon>Eukaryota</taxon>
        <taxon>Metamonada</taxon>
        <taxon>Parabasalia</taxon>
        <taxon>Tritrichomonadida</taxon>
        <taxon>Tritrichomonadidae</taxon>
        <taxon>Tritrichomonas</taxon>
    </lineage>
</organism>
<feature type="transmembrane region" description="Helical" evidence="2">
    <location>
        <begin position="78"/>
        <end position="104"/>
    </location>
</feature>
<evidence type="ECO:0000313" key="3">
    <source>
        <dbReference type="EMBL" id="OHT16814.1"/>
    </source>
</evidence>
<keyword evidence="2" id="KW-1133">Transmembrane helix</keyword>
<feature type="transmembrane region" description="Helical" evidence="2">
    <location>
        <begin position="44"/>
        <end position="66"/>
    </location>
</feature>
<protein>
    <recommendedName>
        <fullName evidence="5">PAS domain-containing protein</fullName>
    </recommendedName>
</protein>
<dbReference type="RefSeq" id="XP_068369950.1">
    <property type="nucleotide sequence ID" value="XM_068496909.1"/>
</dbReference>
<feature type="transmembrane region" description="Helical" evidence="2">
    <location>
        <begin position="814"/>
        <end position="836"/>
    </location>
</feature>
<evidence type="ECO:0000256" key="2">
    <source>
        <dbReference type="SAM" id="Phobius"/>
    </source>
</evidence>
<evidence type="ECO:0000256" key="1">
    <source>
        <dbReference type="SAM" id="MobiDB-lite"/>
    </source>
</evidence>
<keyword evidence="2" id="KW-0812">Transmembrane</keyword>
<comment type="caution">
    <text evidence="3">The sequence shown here is derived from an EMBL/GenBank/DDBJ whole genome shotgun (WGS) entry which is preliminary data.</text>
</comment>